<dbReference type="AlphaFoldDB" id="A0A4V3XFP4"/>
<name>A0A4V3XFP4_9AGAM</name>
<dbReference type="GO" id="GO:0043386">
    <property type="term" value="P:mycotoxin biosynthetic process"/>
    <property type="evidence" value="ECO:0007669"/>
    <property type="project" value="InterPro"/>
</dbReference>
<evidence type="ECO:0000256" key="2">
    <source>
        <dbReference type="ARBA" id="ARBA00023002"/>
    </source>
</evidence>
<accession>A0A4V3XFP4</accession>
<comment type="caution">
    <text evidence="5">The sequence shown here is derived from an EMBL/GenBank/DDBJ whole genome shotgun (WGS) entry which is preliminary data.</text>
</comment>
<keyword evidence="4" id="KW-1133">Transmembrane helix</keyword>
<dbReference type="PANTHER" id="PTHR33365:SF11">
    <property type="entry name" value="TAT PATHWAY SIGNAL SEQUENCE"/>
    <property type="match status" value="1"/>
</dbReference>
<comment type="similarity">
    <text evidence="3">Belongs to the ustYa family.</text>
</comment>
<dbReference type="PANTHER" id="PTHR33365">
    <property type="entry name" value="YALI0B05434P"/>
    <property type="match status" value="1"/>
</dbReference>
<proteinExistence type="inferred from homology"/>
<comment type="pathway">
    <text evidence="1">Mycotoxin biosynthesis.</text>
</comment>
<dbReference type="OrthoDB" id="3687641at2759"/>
<dbReference type="GO" id="GO:0016491">
    <property type="term" value="F:oxidoreductase activity"/>
    <property type="evidence" value="ECO:0007669"/>
    <property type="project" value="UniProtKB-KW"/>
</dbReference>
<dbReference type="EMBL" id="SGPL01000079">
    <property type="protein sequence ID" value="THH18313.1"/>
    <property type="molecule type" value="Genomic_DNA"/>
</dbReference>
<dbReference type="Pfam" id="PF11807">
    <property type="entry name" value="UstYa"/>
    <property type="match status" value="1"/>
</dbReference>
<organism evidence="5 6">
    <name type="scientific">Bondarzewia mesenterica</name>
    <dbReference type="NCBI Taxonomy" id="1095465"/>
    <lineage>
        <taxon>Eukaryota</taxon>
        <taxon>Fungi</taxon>
        <taxon>Dikarya</taxon>
        <taxon>Basidiomycota</taxon>
        <taxon>Agaricomycotina</taxon>
        <taxon>Agaricomycetes</taxon>
        <taxon>Russulales</taxon>
        <taxon>Bondarzewiaceae</taxon>
        <taxon>Bondarzewia</taxon>
    </lineage>
</organism>
<keyword evidence="6" id="KW-1185">Reference proteome</keyword>
<dbReference type="InterPro" id="IPR021765">
    <property type="entry name" value="UstYa-like"/>
</dbReference>
<evidence type="ECO:0000256" key="4">
    <source>
        <dbReference type="SAM" id="Phobius"/>
    </source>
</evidence>
<keyword evidence="4" id="KW-0812">Transmembrane</keyword>
<keyword evidence="2" id="KW-0560">Oxidoreductase</keyword>
<evidence type="ECO:0000313" key="5">
    <source>
        <dbReference type="EMBL" id="THH18313.1"/>
    </source>
</evidence>
<protein>
    <submittedName>
        <fullName evidence="5">Uncharacterized protein</fullName>
    </submittedName>
</protein>
<evidence type="ECO:0000256" key="1">
    <source>
        <dbReference type="ARBA" id="ARBA00004685"/>
    </source>
</evidence>
<evidence type="ECO:0000313" key="6">
    <source>
        <dbReference type="Proteomes" id="UP000310158"/>
    </source>
</evidence>
<reference evidence="5 6" key="1">
    <citation type="submission" date="2019-02" db="EMBL/GenBank/DDBJ databases">
        <title>Genome sequencing of the rare red list fungi Bondarzewia mesenterica.</title>
        <authorList>
            <person name="Buettner E."/>
            <person name="Kellner H."/>
        </authorList>
    </citation>
    <scope>NUCLEOTIDE SEQUENCE [LARGE SCALE GENOMIC DNA]</scope>
    <source>
        <strain evidence="5 6">DSM 108281</strain>
    </source>
</reference>
<gene>
    <name evidence="5" type="ORF">EW146_g2632</name>
</gene>
<keyword evidence="4" id="KW-0472">Membrane</keyword>
<dbReference type="Proteomes" id="UP000310158">
    <property type="component" value="Unassembled WGS sequence"/>
</dbReference>
<feature type="transmembrane region" description="Helical" evidence="4">
    <location>
        <begin position="21"/>
        <end position="41"/>
    </location>
</feature>
<sequence length="219" mass="25102">MKLSPSDSPLVARRGTRLRRLQTPVLAVAFVFSLIVNLLAVCYQLRILNVPGFVKSYKYIGHDLPRELPMGKLRTVNMEFRDGTEHYGVHGMQAWAEWNAIRPPDGGYVYLGEAHFPLSVTMWHQLHCLNHLRTIFVNGDDGSEHTEHCFHYLRQGILCQADTTLEPRTSALPGVVPGQNVTHTCKDWSQVHAWATERHKSWTQEMKERMNEPSRLGEF</sequence>
<evidence type="ECO:0000256" key="3">
    <source>
        <dbReference type="ARBA" id="ARBA00035112"/>
    </source>
</evidence>